<dbReference type="InterPro" id="IPR016024">
    <property type="entry name" value="ARM-type_fold"/>
</dbReference>
<sequence>MNKFAKHTVPELLEQFRNACLAQYDTYLTENVSKRNKLFDFLLAVTRELKRRGVEERRSLLTLFADKNPQVRFQAASFVYAVAPVEAKACLEAIAAAGLPDQSLSAGMTLSGLEEDPTCLDWI</sequence>
<keyword evidence="3" id="KW-1185">Reference proteome</keyword>
<organism evidence="2 3">
    <name type="scientific">Roseiarcus fermentans</name>
    <dbReference type="NCBI Taxonomy" id="1473586"/>
    <lineage>
        <taxon>Bacteria</taxon>
        <taxon>Pseudomonadati</taxon>
        <taxon>Pseudomonadota</taxon>
        <taxon>Alphaproteobacteria</taxon>
        <taxon>Hyphomicrobiales</taxon>
        <taxon>Roseiarcaceae</taxon>
        <taxon>Roseiarcus</taxon>
    </lineage>
</organism>
<dbReference type="EMBL" id="QNRK01000027">
    <property type="protein sequence ID" value="RBP07374.1"/>
    <property type="molecule type" value="Genomic_DNA"/>
</dbReference>
<dbReference type="Pfam" id="PF09450">
    <property type="entry name" value="DUF2019"/>
    <property type="match status" value="1"/>
</dbReference>
<feature type="domain" description="DUF2019" evidence="1">
    <location>
        <begin position="11"/>
        <end position="113"/>
    </location>
</feature>
<evidence type="ECO:0000313" key="3">
    <source>
        <dbReference type="Proteomes" id="UP000253529"/>
    </source>
</evidence>
<dbReference type="AlphaFoldDB" id="A0A366EYE3"/>
<dbReference type="Gene3D" id="1.25.40.70">
    <property type="entry name" value="Phosphatidylinositol 3-kinase, accessory domain (PIK)"/>
    <property type="match status" value="1"/>
</dbReference>
<dbReference type="RefSeq" id="WP_113891302.1">
    <property type="nucleotide sequence ID" value="NZ_QNRK01000027.1"/>
</dbReference>
<dbReference type="SUPFAM" id="SSF48371">
    <property type="entry name" value="ARM repeat"/>
    <property type="match status" value="1"/>
</dbReference>
<dbReference type="OrthoDB" id="7963325at2"/>
<reference evidence="2 3" key="1">
    <citation type="submission" date="2018-06" db="EMBL/GenBank/DDBJ databases">
        <title>Genomic Encyclopedia of Type Strains, Phase IV (KMG-IV): sequencing the most valuable type-strain genomes for metagenomic binning, comparative biology and taxonomic classification.</title>
        <authorList>
            <person name="Goeker M."/>
        </authorList>
    </citation>
    <scope>NUCLEOTIDE SEQUENCE [LARGE SCALE GENOMIC DNA]</scope>
    <source>
        <strain evidence="2 3">DSM 24875</strain>
    </source>
</reference>
<dbReference type="Proteomes" id="UP000253529">
    <property type="component" value="Unassembled WGS sequence"/>
</dbReference>
<evidence type="ECO:0000313" key="2">
    <source>
        <dbReference type="EMBL" id="RBP07374.1"/>
    </source>
</evidence>
<dbReference type="InterPro" id="IPR042236">
    <property type="entry name" value="PI3K_accessory_sf"/>
</dbReference>
<comment type="caution">
    <text evidence="2">The sequence shown here is derived from an EMBL/GenBank/DDBJ whole genome shotgun (WGS) entry which is preliminary data.</text>
</comment>
<proteinExistence type="predicted"/>
<dbReference type="InterPro" id="IPR018568">
    <property type="entry name" value="DUF2019"/>
</dbReference>
<name>A0A366EYE3_9HYPH</name>
<gene>
    <name evidence="2" type="ORF">DFR50_12719</name>
</gene>
<accession>A0A366EYE3</accession>
<evidence type="ECO:0000259" key="1">
    <source>
        <dbReference type="Pfam" id="PF09450"/>
    </source>
</evidence>
<protein>
    <submittedName>
        <fullName evidence="2">Uncharacterized protein DUF2019</fullName>
    </submittedName>
</protein>